<dbReference type="PROSITE" id="PS50088">
    <property type="entry name" value="ANK_REPEAT"/>
    <property type="match status" value="3"/>
</dbReference>
<evidence type="ECO:0000256" key="2">
    <source>
        <dbReference type="ARBA" id="ARBA00023043"/>
    </source>
</evidence>
<name>A0ABT2AQQ4_9BURK</name>
<evidence type="ECO:0000256" key="4">
    <source>
        <dbReference type="SAM" id="SignalP"/>
    </source>
</evidence>
<feature type="repeat" description="ANK" evidence="3">
    <location>
        <begin position="94"/>
        <end position="122"/>
    </location>
</feature>
<evidence type="ECO:0000313" key="6">
    <source>
        <dbReference type="Proteomes" id="UP001206572"/>
    </source>
</evidence>
<feature type="signal peptide" evidence="4">
    <location>
        <begin position="1"/>
        <end position="22"/>
    </location>
</feature>
<keyword evidence="1" id="KW-0677">Repeat</keyword>
<dbReference type="PROSITE" id="PS50297">
    <property type="entry name" value="ANK_REP_REGION"/>
    <property type="match status" value="3"/>
</dbReference>
<dbReference type="InterPro" id="IPR050745">
    <property type="entry name" value="Multifunctional_regulatory"/>
</dbReference>
<feature type="repeat" description="ANK" evidence="3">
    <location>
        <begin position="160"/>
        <end position="192"/>
    </location>
</feature>
<keyword evidence="4" id="KW-0732">Signal</keyword>
<dbReference type="PANTHER" id="PTHR24189">
    <property type="entry name" value="MYOTROPHIN"/>
    <property type="match status" value="1"/>
</dbReference>
<dbReference type="SMART" id="SM00248">
    <property type="entry name" value="ANK"/>
    <property type="match status" value="5"/>
</dbReference>
<comment type="caution">
    <text evidence="5">The sequence shown here is derived from an EMBL/GenBank/DDBJ whole genome shotgun (WGS) entry which is preliminary data.</text>
</comment>
<organism evidence="5 6">
    <name type="scientific">Massilia agri</name>
    <dbReference type="NCBI Taxonomy" id="1886785"/>
    <lineage>
        <taxon>Bacteria</taxon>
        <taxon>Pseudomonadati</taxon>
        <taxon>Pseudomonadota</taxon>
        <taxon>Betaproteobacteria</taxon>
        <taxon>Burkholderiales</taxon>
        <taxon>Oxalobacteraceae</taxon>
        <taxon>Telluria group</taxon>
        <taxon>Massilia</taxon>
    </lineage>
</organism>
<dbReference type="Pfam" id="PF12796">
    <property type="entry name" value="Ank_2"/>
    <property type="match status" value="1"/>
</dbReference>
<sequence>MRSFILPAFVLAATLHGSLAAAATPEERTAFFRAVQLNDTKTVTEMVGKVVNANEINPLGGEPALVLAVREDAMGVFRALLAHPGTDLEAQAMNGNTALMMAAFKRNKAAAQALLERGAAVNRAGWTPLHYAAASGDEDIARLLIARKAKLDARSPRASGAYTPLMMAAREGQEGVARLLLAQGADPRLRNGEGLTAVQIAERAGRDDIARAISSFKR</sequence>
<evidence type="ECO:0000256" key="1">
    <source>
        <dbReference type="ARBA" id="ARBA00022737"/>
    </source>
</evidence>
<evidence type="ECO:0000313" key="5">
    <source>
        <dbReference type="EMBL" id="MCS0598582.1"/>
    </source>
</evidence>
<evidence type="ECO:0000256" key="3">
    <source>
        <dbReference type="PROSITE-ProRule" id="PRU00023"/>
    </source>
</evidence>
<dbReference type="Proteomes" id="UP001206572">
    <property type="component" value="Unassembled WGS sequence"/>
</dbReference>
<feature type="repeat" description="ANK" evidence="3">
    <location>
        <begin position="124"/>
        <end position="156"/>
    </location>
</feature>
<dbReference type="PRINTS" id="PR01415">
    <property type="entry name" value="ANKYRIN"/>
</dbReference>
<dbReference type="InterPro" id="IPR036770">
    <property type="entry name" value="Ankyrin_rpt-contain_sf"/>
</dbReference>
<keyword evidence="2 3" id="KW-0040">ANK repeat</keyword>
<dbReference type="EMBL" id="JANUHA010000016">
    <property type="protein sequence ID" value="MCS0598582.1"/>
    <property type="molecule type" value="Genomic_DNA"/>
</dbReference>
<reference evidence="5 6" key="1">
    <citation type="submission" date="2022-08" db="EMBL/GenBank/DDBJ databases">
        <title>Reclassification of Massilia species as members of the genera Telluria, Duganella, Pseudoduganella, Mokoshia gen. nov. and Zemynaea gen. nov. using orthogonal and non-orthogonal genome-based approaches.</title>
        <authorList>
            <person name="Bowman J.P."/>
        </authorList>
    </citation>
    <scope>NUCLEOTIDE SEQUENCE [LARGE SCALE GENOMIC DNA]</scope>
    <source>
        <strain evidence="5 6">JCM 31661</strain>
    </source>
</reference>
<proteinExistence type="predicted"/>
<keyword evidence="6" id="KW-1185">Reference proteome</keyword>
<protein>
    <submittedName>
        <fullName evidence="5">Ankyrin repeat domain-containing protein</fullName>
    </submittedName>
</protein>
<dbReference type="PANTHER" id="PTHR24189:SF50">
    <property type="entry name" value="ANKYRIN REPEAT AND SOCS BOX PROTEIN 2"/>
    <property type="match status" value="1"/>
</dbReference>
<dbReference type="SUPFAM" id="SSF48403">
    <property type="entry name" value="Ankyrin repeat"/>
    <property type="match status" value="1"/>
</dbReference>
<dbReference type="Pfam" id="PF13857">
    <property type="entry name" value="Ank_5"/>
    <property type="match status" value="1"/>
</dbReference>
<accession>A0ABT2AQQ4</accession>
<dbReference type="Gene3D" id="1.25.40.20">
    <property type="entry name" value="Ankyrin repeat-containing domain"/>
    <property type="match status" value="3"/>
</dbReference>
<feature type="chain" id="PRO_5046191819" evidence="4">
    <location>
        <begin position="23"/>
        <end position="218"/>
    </location>
</feature>
<dbReference type="InterPro" id="IPR002110">
    <property type="entry name" value="Ankyrin_rpt"/>
</dbReference>
<gene>
    <name evidence="5" type="ORF">NX780_19760</name>
</gene>
<dbReference type="RefSeq" id="WP_258829589.1">
    <property type="nucleotide sequence ID" value="NZ_JANUHA010000016.1"/>
</dbReference>